<dbReference type="KEGG" id="nneo:PQG83_09200"/>
<dbReference type="AlphaFoldDB" id="A0AA96JY85"/>
<evidence type="ECO:0000313" key="1">
    <source>
        <dbReference type="EMBL" id="WNM63915.1"/>
    </source>
</evidence>
<name>A0AA96JY85_9BACT</name>
<dbReference type="Proteomes" id="UP001302494">
    <property type="component" value="Chromosome"/>
</dbReference>
<protein>
    <submittedName>
        <fullName evidence="1">Uncharacterized protein</fullName>
    </submittedName>
</protein>
<organism evidence="1 2">
    <name type="scientific">Candidatus Nitrospira neomarina</name>
    <dbReference type="NCBI Taxonomy" id="3020899"/>
    <lineage>
        <taxon>Bacteria</taxon>
        <taxon>Pseudomonadati</taxon>
        <taxon>Nitrospirota</taxon>
        <taxon>Nitrospiria</taxon>
        <taxon>Nitrospirales</taxon>
        <taxon>Nitrospiraceae</taxon>
        <taxon>Nitrospira</taxon>
    </lineage>
</organism>
<gene>
    <name evidence="1" type="ORF">PQG83_09200</name>
</gene>
<proteinExistence type="predicted"/>
<reference evidence="1 2" key="1">
    <citation type="submission" date="2023-01" db="EMBL/GenBank/DDBJ databases">
        <title>Cultivation and genomic characterization of new, ubiquitous marine nitrite-oxidizing bacteria from the Nitrospirales.</title>
        <authorList>
            <person name="Mueller A.J."/>
            <person name="Daebeler A."/>
            <person name="Herbold C.W."/>
            <person name="Kirkegaard R.H."/>
            <person name="Daims H."/>
        </authorList>
    </citation>
    <scope>NUCLEOTIDE SEQUENCE [LARGE SCALE GENOMIC DNA]</scope>
    <source>
        <strain evidence="1 2">DK</strain>
    </source>
</reference>
<evidence type="ECO:0000313" key="2">
    <source>
        <dbReference type="Proteomes" id="UP001302494"/>
    </source>
</evidence>
<accession>A0AA96JY85</accession>
<keyword evidence="2" id="KW-1185">Reference proteome</keyword>
<dbReference type="RefSeq" id="WP_312748712.1">
    <property type="nucleotide sequence ID" value="NZ_CP116968.1"/>
</dbReference>
<dbReference type="EMBL" id="CP116968">
    <property type="protein sequence ID" value="WNM63915.1"/>
    <property type="molecule type" value="Genomic_DNA"/>
</dbReference>
<sequence>MSDSMQGKTFLVLDQFPLTLDVTTENKKELIIPSWLTAVERGE</sequence>